<dbReference type="InterPro" id="IPR006843">
    <property type="entry name" value="PAP/fibrillin_dom"/>
</dbReference>
<evidence type="ECO:0000259" key="4">
    <source>
        <dbReference type="Pfam" id="PF04755"/>
    </source>
</evidence>
<dbReference type="AlphaFoldDB" id="A0A7S4AIA9"/>
<feature type="signal peptide" evidence="3">
    <location>
        <begin position="1"/>
        <end position="21"/>
    </location>
</feature>
<name>A0A7S4AIA9_9STRA</name>
<feature type="chain" id="PRO_5031421682" description="Plastid lipid-associated protein/fibrillin conserved domain-containing protein" evidence="3">
    <location>
        <begin position="22"/>
        <end position="287"/>
    </location>
</feature>
<protein>
    <recommendedName>
        <fullName evidence="4">Plastid lipid-associated protein/fibrillin conserved domain-containing protein</fullName>
    </recommendedName>
</protein>
<gene>
    <name evidence="5" type="ORF">PAUS00366_LOCUS9457</name>
</gene>
<feature type="domain" description="Plastid lipid-associated protein/fibrillin conserved" evidence="4">
    <location>
        <begin position="126"/>
        <end position="283"/>
    </location>
</feature>
<keyword evidence="2" id="KW-0934">Plastid</keyword>
<evidence type="ECO:0000313" key="5">
    <source>
        <dbReference type="EMBL" id="CAE0716705.1"/>
    </source>
</evidence>
<sequence length="287" mass="31035">MIYYCLNTLLLIATALPLASGFSSPVFAFPAVLPTLPTKDAVGVNNNNDDISNSNAMSFPFASLRTQFQRNDLKKKLVAAAKEKDEDLVLSLIDDLSILNPTDCPTLGLAGYGGNADGSISAVRAPLGGSWRLLYTNAKDAEEPARTEKDADGQFGKSAATGVQVATGQSIDAAKGECVNFISLTSDENTSRPFDRLEITIRMTPLNEKRVRLDFLRGQVSNANAPLAFLREFGFSFPPAVVGDVLARIRGKDPSVEPQAYFDVLYIDDSLRVHRTGLGKVFVQERA</sequence>
<dbReference type="GO" id="GO:0009536">
    <property type="term" value="C:plastid"/>
    <property type="evidence" value="ECO:0007669"/>
    <property type="project" value="UniProtKB-SubCell"/>
</dbReference>
<comment type="subcellular location">
    <subcellularLocation>
        <location evidence="1">Plastid</location>
    </subcellularLocation>
</comment>
<dbReference type="Pfam" id="PF04755">
    <property type="entry name" value="PAP_fibrillin"/>
    <property type="match status" value="1"/>
</dbReference>
<keyword evidence="3" id="KW-0732">Signal</keyword>
<reference evidence="5" key="1">
    <citation type="submission" date="2021-01" db="EMBL/GenBank/DDBJ databases">
        <authorList>
            <person name="Corre E."/>
            <person name="Pelletier E."/>
            <person name="Niang G."/>
            <person name="Scheremetjew M."/>
            <person name="Finn R."/>
            <person name="Kale V."/>
            <person name="Holt S."/>
            <person name="Cochrane G."/>
            <person name="Meng A."/>
            <person name="Brown T."/>
            <person name="Cohen L."/>
        </authorList>
    </citation>
    <scope>NUCLEOTIDE SEQUENCE</scope>
    <source>
        <strain evidence="5">10249 10 AB</strain>
    </source>
</reference>
<evidence type="ECO:0000256" key="3">
    <source>
        <dbReference type="SAM" id="SignalP"/>
    </source>
</evidence>
<organism evidence="5">
    <name type="scientific">Pseudo-nitzschia australis</name>
    <dbReference type="NCBI Taxonomy" id="44445"/>
    <lineage>
        <taxon>Eukaryota</taxon>
        <taxon>Sar</taxon>
        <taxon>Stramenopiles</taxon>
        <taxon>Ochrophyta</taxon>
        <taxon>Bacillariophyta</taxon>
        <taxon>Bacillariophyceae</taxon>
        <taxon>Bacillariophycidae</taxon>
        <taxon>Bacillariales</taxon>
        <taxon>Bacillariaceae</taxon>
        <taxon>Pseudo-nitzschia</taxon>
    </lineage>
</organism>
<accession>A0A7S4AIA9</accession>
<proteinExistence type="predicted"/>
<dbReference type="EMBL" id="HBIX01012721">
    <property type="protein sequence ID" value="CAE0716705.1"/>
    <property type="molecule type" value="Transcribed_RNA"/>
</dbReference>
<evidence type="ECO:0000256" key="1">
    <source>
        <dbReference type="ARBA" id="ARBA00004474"/>
    </source>
</evidence>
<evidence type="ECO:0000256" key="2">
    <source>
        <dbReference type="ARBA" id="ARBA00022640"/>
    </source>
</evidence>